<accession>A0A5P2G2X4</accession>
<evidence type="ECO:0000313" key="7">
    <source>
        <dbReference type="Proteomes" id="UP000292424"/>
    </source>
</evidence>
<dbReference type="GO" id="GO:0046872">
    <property type="term" value="F:metal ion binding"/>
    <property type="evidence" value="ECO:0007669"/>
    <property type="project" value="UniProtKB-KW"/>
</dbReference>
<dbReference type="GO" id="GO:0030272">
    <property type="term" value="F:5-formyltetrahydrofolate cyclo-ligase activity"/>
    <property type="evidence" value="ECO:0007669"/>
    <property type="project" value="UniProtKB-EC"/>
</dbReference>
<feature type="binding site" evidence="4">
    <location>
        <begin position="3"/>
        <end position="7"/>
    </location>
    <ligand>
        <name>ATP</name>
        <dbReference type="ChEBI" id="CHEBI:30616"/>
    </ligand>
</feature>
<gene>
    <name evidence="6" type="ORF">E0W69_001885</name>
</gene>
<dbReference type="InterPro" id="IPR037171">
    <property type="entry name" value="NagB/RpiA_transferase-like"/>
</dbReference>
<keyword evidence="5" id="KW-0479">Metal-binding</keyword>
<reference evidence="6 7" key="1">
    <citation type="submission" date="2019-09" db="EMBL/GenBank/DDBJ databases">
        <title>Complete genome sequence of Arachidicoccus sp. B3-10 isolated from apple orchard soil.</title>
        <authorList>
            <person name="Kim H.S."/>
            <person name="Han K.-I."/>
            <person name="Suh M.K."/>
            <person name="Lee K.C."/>
            <person name="Eom M.K."/>
            <person name="Kim J.-S."/>
            <person name="Kang S.W."/>
            <person name="Sin Y."/>
            <person name="Lee J.-S."/>
        </authorList>
    </citation>
    <scope>NUCLEOTIDE SEQUENCE [LARGE SCALE GENOMIC DNA]</scope>
    <source>
        <strain evidence="6 7">B3-10</strain>
    </source>
</reference>
<feature type="binding site" evidence="4">
    <location>
        <begin position="134"/>
        <end position="142"/>
    </location>
    <ligand>
        <name>ATP</name>
        <dbReference type="ChEBI" id="CHEBI:30616"/>
    </ligand>
</feature>
<dbReference type="PANTHER" id="PTHR23407">
    <property type="entry name" value="ATPASE INHIBITOR/5-FORMYLTETRAHYDROFOLATE CYCLO-LIGASE"/>
    <property type="match status" value="1"/>
</dbReference>
<dbReference type="EMBL" id="CP044016">
    <property type="protein sequence ID" value="QES87463.1"/>
    <property type="molecule type" value="Genomic_DNA"/>
</dbReference>
<dbReference type="AlphaFoldDB" id="A0A5P2G2X4"/>
<comment type="similarity">
    <text evidence="1 5">Belongs to the 5-formyltetrahydrofolate cyclo-ligase family.</text>
</comment>
<dbReference type="SUPFAM" id="SSF100950">
    <property type="entry name" value="NagB/RpiA/CoA transferase-like"/>
    <property type="match status" value="1"/>
</dbReference>
<evidence type="ECO:0000313" key="6">
    <source>
        <dbReference type="EMBL" id="QES87463.1"/>
    </source>
</evidence>
<dbReference type="EC" id="6.3.3.2" evidence="5"/>
<sequence>MLKTAIRKEYKGLRAQLSHSDILKKTDLLLIQFQKLGFENIHTILSYQPISQQNEIDVENLVRYLQMQFPELNVCYPKSNFSDNSMEAILEEEESEFQLNDYFIPEITTGKIIAPEEIDLIFVPLLAFDTEGFRVGYGKGFYDRFIQKCREDVLKIGVSFFAPVDQIDDRNSNDIPLDFCITPEDIYAFQ</sequence>
<organism evidence="6 7">
    <name type="scientific">Rhizosphaericola mali</name>
    <dbReference type="NCBI Taxonomy" id="2545455"/>
    <lineage>
        <taxon>Bacteria</taxon>
        <taxon>Pseudomonadati</taxon>
        <taxon>Bacteroidota</taxon>
        <taxon>Chitinophagia</taxon>
        <taxon>Chitinophagales</taxon>
        <taxon>Chitinophagaceae</taxon>
        <taxon>Rhizosphaericola</taxon>
    </lineage>
</organism>
<keyword evidence="6" id="KW-0436">Ligase</keyword>
<comment type="catalytic activity">
    <reaction evidence="5">
        <text>(6S)-5-formyl-5,6,7,8-tetrahydrofolate + ATP = (6R)-5,10-methenyltetrahydrofolate + ADP + phosphate</text>
        <dbReference type="Rhea" id="RHEA:10488"/>
        <dbReference type="ChEBI" id="CHEBI:30616"/>
        <dbReference type="ChEBI" id="CHEBI:43474"/>
        <dbReference type="ChEBI" id="CHEBI:57455"/>
        <dbReference type="ChEBI" id="CHEBI:57457"/>
        <dbReference type="ChEBI" id="CHEBI:456216"/>
        <dbReference type="EC" id="6.3.3.2"/>
    </reaction>
</comment>
<keyword evidence="7" id="KW-1185">Reference proteome</keyword>
<dbReference type="RefSeq" id="WP_131328340.1">
    <property type="nucleotide sequence ID" value="NZ_CP044016.1"/>
</dbReference>
<dbReference type="GO" id="GO:0009396">
    <property type="term" value="P:folic acid-containing compound biosynthetic process"/>
    <property type="evidence" value="ECO:0007669"/>
    <property type="project" value="TreeGrafter"/>
</dbReference>
<dbReference type="NCBIfam" id="TIGR02727">
    <property type="entry name" value="MTHFS_bact"/>
    <property type="match status" value="1"/>
</dbReference>
<name>A0A5P2G2X4_9BACT</name>
<comment type="cofactor">
    <cofactor evidence="5">
        <name>Mg(2+)</name>
        <dbReference type="ChEBI" id="CHEBI:18420"/>
    </cofactor>
</comment>
<protein>
    <recommendedName>
        <fullName evidence="5">5-formyltetrahydrofolate cyclo-ligase</fullName>
        <ecNumber evidence="5">6.3.3.2</ecNumber>
    </recommendedName>
</protein>
<dbReference type="Pfam" id="PF01812">
    <property type="entry name" value="5-FTHF_cyc-lig"/>
    <property type="match status" value="1"/>
</dbReference>
<evidence type="ECO:0000256" key="3">
    <source>
        <dbReference type="ARBA" id="ARBA00022840"/>
    </source>
</evidence>
<evidence type="ECO:0000256" key="4">
    <source>
        <dbReference type="PIRSR" id="PIRSR006806-1"/>
    </source>
</evidence>
<dbReference type="KEGG" id="arac:E0W69_001885"/>
<keyword evidence="3 4" id="KW-0067">ATP-binding</keyword>
<evidence type="ECO:0000256" key="2">
    <source>
        <dbReference type="ARBA" id="ARBA00022741"/>
    </source>
</evidence>
<dbReference type="PANTHER" id="PTHR23407:SF1">
    <property type="entry name" value="5-FORMYLTETRAHYDROFOLATE CYCLO-LIGASE"/>
    <property type="match status" value="1"/>
</dbReference>
<keyword evidence="2 4" id="KW-0547">Nucleotide-binding</keyword>
<dbReference type="OrthoDB" id="9801938at2"/>
<dbReference type="GO" id="GO:0005524">
    <property type="term" value="F:ATP binding"/>
    <property type="evidence" value="ECO:0007669"/>
    <property type="project" value="UniProtKB-KW"/>
</dbReference>
<feature type="binding site" evidence="4">
    <location>
        <position position="55"/>
    </location>
    <ligand>
        <name>substrate</name>
    </ligand>
</feature>
<evidence type="ECO:0000256" key="5">
    <source>
        <dbReference type="RuleBase" id="RU361279"/>
    </source>
</evidence>
<dbReference type="Gene3D" id="3.40.50.10420">
    <property type="entry name" value="NagB/RpiA/CoA transferase-like"/>
    <property type="match status" value="1"/>
</dbReference>
<proteinExistence type="inferred from homology"/>
<dbReference type="InterPro" id="IPR002698">
    <property type="entry name" value="FTHF_cligase"/>
</dbReference>
<dbReference type="PIRSF" id="PIRSF006806">
    <property type="entry name" value="FTHF_cligase"/>
    <property type="match status" value="1"/>
</dbReference>
<dbReference type="Proteomes" id="UP000292424">
    <property type="component" value="Chromosome"/>
</dbReference>
<dbReference type="InterPro" id="IPR024185">
    <property type="entry name" value="FTHF_cligase-like_sf"/>
</dbReference>
<evidence type="ECO:0000256" key="1">
    <source>
        <dbReference type="ARBA" id="ARBA00010638"/>
    </source>
</evidence>
<dbReference type="GO" id="GO:0035999">
    <property type="term" value="P:tetrahydrofolate interconversion"/>
    <property type="evidence" value="ECO:0007669"/>
    <property type="project" value="TreeGrafter"/>
</dbReference>
<keyword evidence="5" id="KW-0460">Magnesium</keyword>